<dbReference type="PROSITE" id="PS50158">
    <property type="entry name" value="ZF_CCHC"/>
    <property type="match status" value="1"/>
</dbReference>
<evidence type="ECO:0000313" key="5">
    <source>
        <dbReference type="EMBL" id="GJT01996.1"/>
    </source>
</evidence>
<proteinExistence type="predicted"/>
<evidence type="ECO:0000259" key="4">
    <source>
        <dbReference type="PROSITE" id="PS50158"/>
    </source>
</evidence>
<feature type="domain" description="CCHC-type" evidence="4">
    <location>
        <begin position="158"/>
        <end position="172"/>
    </location>
</feature>
<dbReference type="InterPro" id="IPR001878">
    <property type="entry name" value="Znf_CCHC"/>
</dbReference>
<evidence type="ECO:0000256" key="1">
    <source>
        <dbReference type="PROSITE-ProRule" id="PRU00047"/>
    </source>
</evidence>
<protein>
    <submittedName>
        <fullName evidence="5">Ribonuclease H-like domain-containing protein</fullName>
    </submittedName>
</protein>
<keyword evidence="1" id="KW-0862">Zinc</keyword>
<comment type="caution">
    <text evidence="5">The sequence shown here is derived from an EMBL/GenBank/DDBJ whole genome shotgun (WGS) entry which is preliminary data.</text>
</comment>
<reference evidence="5" key="2">
    <citation type="submission" date="2022-01" db="EMBL/GenBank/DDBJ databases">
        <authorList>
            <person name="Yamashiro T."/>
            <person name="Shiraishi A."/>
            <person name="Satake H."/>
            <person name="Nakayama K."/>
        </authorList>
    </citation>
    <scope>NUCLEOTIDE SEQUENCE</scope>
</reference>
<feature type="region of interest" description="Disordered" evidence="3">
    <location>
        <begin position="46"/>
        <end position="78"/>
    </location>
</feature>
<dbReference type="EMBL" id="BQNB010012314">
    <property type="protein sequence ID" value="GJT01996.1"/>
    <property type="molecule type" value="Genomic_DNA"/>
</dbReference>
<feature type="compositionally biased region" description="Low complexity" evidence="3">
    <location>
        <begin position="48"/>
        <end position="78"/>
    </location>
</feature>
<name>A0ABQ5AL74_9ASTR</name>
<evidence type="ECO:0000256" key="3">
    <source>
        <dbReference type="SAM" id="MobiDB-lite"/>
    </source>
</evidence>
<dbReference type="Gene3D" id="4.10.60.10">
    <property type="entry name" value="Zinc finger, CCHC-type"/>
    <property type="match status" value="1"/>
</dbReference>
<dbReference type="Proteomes" id="UP001151760">
    <property type="component" value="Unassembled WGS sequence"/>
</dbReference>
<evidence type="ECO:0000256" key="2">
    <source>
        <dbReference type="SAM" id="Coils"/>
    </source>
</evidence>
<gene>
    <name evidence="5" type="ORF">Tco_0823165</name>
</gene>
<organism evidence="5 6">
    <name type="scientific">Tanacetum coccineum</name>
    <dbReference type="NCBI Taxonomy" id="301880"/>
    <lineage>
        <taxon>Eukaryota</taxon>
        <taxon>Viridiplantae</taxon>
        <taxon>Streptophyta</taxon>
        <taxon>Embryophyta</taxon>
        <taxon>Tracheophyta</taxon>
        <taxon>Spermatophyta</taxon>
        <taxon>Magnoliopsida</taxon>
        <taxon>eudicotyledons</taxon>
        <taxon>Gunneridae</taxon>
        <taxon>Pentapetalae</taxon>
        <taxon>asterids</taxon>
        <taxon>campanulids</taxon>
        <taxon>Asterales</taxon>
        <taxon>Asteraceae</taxon>
        <taxon>Asteroideae</taxon>
        <taxon>Anthemideae</taxon>
        <taxon>Anthemidinae</taxon>
        <taxon>Tanacetum</taxon>
    </lineage>
</organism>
<keyword evidence="6" id="KW-1185">Reference proteome</keyword>
<keyword evidence="1" id="KW-0479">Metal-binding</keyword>
<dbReference type="InterPro" id="IPR036875">
    <property type="entry name" value="Znf_CCHC_sf"/>
</dbReference>
<keyword evidence="1" id="KW-0863">Zinc-finger</keyword>
<reference evidence="5" key="1">
    <citation type="journal article" date="2022" name="Int. J. Mol. Sci.">
        <title>Draft Genome of Tanacetum Coccineum: Genomic Comparison of Closely Related Tanacetum-Family Plants.</title>
        <authorList>
            <person name="Yamashiro T."/>
            <person name="Shiraishi A."/>
            <person name="Nakayama K."/>
            <person name="Satake H."/>
        </authorList>
    </citation>
    <scope>NUCLEOTIDE SEQUENCE</scope>
</reference>
<evidence type="ECO:0000313" key="6">
    <source>
        <dbReference type="Proteomes" id="UP001151760"/>
    </source>
</evidence>
<sequence>MNLKFLRSLPSEWKTHTLIWRNKPNLDTLSMDDLYNNLKIYETKVKGSSSSNQNSQNVAFVSSNNSGSSNQSYGSNSANTDSMSDDVIYSFFANKSNSLQLNDEDLQQIDADDLEEMDLKWQMAMLTMRARRFLNKTRRKISANGSKTIRFNTSKVECYNCHKRGHFARKCRALRENRNREPVRRNVTVETTETKALVAQDGLGAYRAGLESVEARLDVYKKNEVVFKEDKKILKLDIKLRDNTLTELRKKFEKAEKERDDLKLTLEMFGNSSKNLSKLLEIQVSDKFKTGVGFYSQVFYSQVNDKHKTGEGYHAVPPPYTGNFMPPKSNLVLADKDEYVFSESSIPDVATIEAKTSVSKPKYVSEPLIDD</sequence>
<dbReference type="SUPFAM" id="SSF57756">
    <property type="entry name" value="Retrovirus zinc finger-like domains"/>
    <property type="match status" value="1"/>
</dbReference>
<accession>A0ABQ5AL74</accession>
<dbReference type="SMART" id="SM00343">
    <property type="entry name" value="ZnF_C2HC"/>
    <property type="match status" value="1"/>
</dbReference>
<feature type="coiled-coil region" evidence="2">
    <location>
        <begin position="238"/>
        <end position="265"/>
    </location>
</feature>
<keyword evidence="2" id="KW-0175">Coiled coil</keyword>